<name>A0A7C9CUS8_OPUST</name>
<organism evidence="6">
    <name type="scientific">Opuntia streptacantha</name>
    <name type="common">Prickly pear cactus</name>
    <name type="synonym">Opuntia cardona</name>
    <dbReference type="NCBI Taxonomy" id="393608"/>
    <lineage>
        <taxon>Eukaryota</taxon>
        <taxon>Viridiplantae</taxon>
        <taxon>Streptophyta</taxon>
        <taxon>Embryophyta</taxon>
        <taxon>Tracheophyta</taxon>
        <taxon>Spermatophyta</taxon>
        <taxon>Magnoliopsida</taxon>
        <taxon>eudicotyledons</taxon>
        <taxon>Gunneridae</taxon>
        <taxon>Pentapetalae</taxon>
        <taxon>Caryophyllales</taxon>
        <taxon>Cactineae</taxon>
        <taxon>Cactaceae</taxon>
        <taxon>Opuntioideae</taxon>
        <taxon>Opuntia</taxon>
    </lineage>
</organism>
<dbReference type="SUPFAM" id="SSF52540">
    <property type="entry name" value="P-loop containing nucleoside triphosphate hydrolases"/>
    <property type="match status" value="1"/>
</dbReference>
<evidence type="ECO:0000259" key="5">
    <source>
        <dbReference type="PROSITE" id="PS51720"/>
    </source>
</evidence>
<dbReference type="AlphaFoldDB" id="A0A7C9CUS8"/>
<keyword evidence="2" id="KW-0547">Nucleotide-binding</keyword>
<keyword evidence="4" id="KW-0175">Coiled coil</keyword>
<evidence type="ECO:0000256" key="4">
    <source>
        <dbReference type="SAM" id="Coils"/>
    </source>
</evidence>
<dbReference type="InterPro" id="IPR027417">
    <property type="entry name" value="P-loop_NTPase"/>
</dbReference>
<dbReference type="Gene3D" id="3.40.50.300">
    <property type="entry name" value="P-loop containing nucleotide triphosphate hydrolases"/>
    <property type="match status" value="1"/>
</dbReference>
<dbReference type="GO" id="GO:0005525">
    <property type="term" value="F:GTP binding"/>
    <property type="evidence" value="ECO:0007669"/>
    <property type="project" value="UniProtKB-KW"/>
</dbReference>
<feature type="coiled-coil region" evidence="4">
    <location>
        <begin position="217"/>
        <end position="299"/>
    </location>
</feature>
<comment type="similarity">
    <text evidence="1">Belongs to the TRAFAC class TrmE-Era-EngA-EngB-Septin-like GTPase superfamily. AIG1/Toc34/Toc159-like paraseptin GTPase family. IAN subfamily.</text>
</comment>
<dbReference type="PANTHER" id="PTHR10903">
    <property type="entry name" value="GTPASE, IMAP FAMILY MEMBER-RELATED"/>
    <property type="match status" value="1"/>
</dbReference>
<dbReference type="PANTHER" id="PTHR10903:SF184">
    <property type="entry name" value="GTP-BINDING PROTEIN A"/>
    <property type="match status" value="1"/>
</dbReference>
<dbReference type="CDD" id="cd01852">
    <property type="entry name" value="AIG1"/>
    <property type="match status" value="1"/>
</dbReference>
<dbReference type="Pfam" id="PF04548">
    <property type="entry name" value="AIG1"/>
    <property type="match status" value="1"/>
</dbReference>
<dbReference type="InterPro" id="IPR006703">
    <property type="entry name" value="G_AIG1"/>
</dbReference>
<evidence type="ECO:0000313" key="6">
    <source>
        <dbReference type="EMBL" id="MBA4624064.1"/>
    </source>
</evidence>
<keyword evidence="3" id="KW-0342">GTP-binding</keyword>
<dbReference type="EMBL" id="GISG01046172">
    <property type="protein sequence ID" value="MBA4624064.1"/>
    <property type="molecule type" value="Transcribed_RNA"/>
</dbReference>
<dbReference type="FunFam" id="3.40.50.300:FF:000840">
    <property type="entry name" value="Immune-associated nucleotide-binding protein 9"/>
    <property type="match status" value="1"/>
</dbReference>
<sequence length="304" mass="34558">MARTLVLVGRTGNGKSATGNSILGWNAFESRRRSSGVTTSTKLESTVLRDGQVINVIDTPGLFCSSAEESIGKEVVKCIDLARDGIHAVLVVLSVTARFSKEEEAAVQSLQTFFGPKIANYMIVVFTGGDQLGDETLEDYLGDECPEPLQKLFEVCKNRRVVFDNRTKEIHKKAEQLQKLLKLVDEVLEENGGQPYTHVFFEEMKKLRHQEDIDSLRDRTRQEISELRETMRAEQEKEINRITEMIGSKLRETIERLEQQLAEEQASRKKAEEIAVAAQRRSNDEIRKLREELQKTSRRSCTIL</sequence>
<evidence type="ECO:0000256" key="3">
    <source>
        <dbReference type="ARBA" id="ARBA00023134"/>
    </source>
</evidence>
<reference evidence="6" key="1">
    <citation type="journal article" date="2013" name="J. Plant Res.">
        <title>Effect of fungi and light on seed germination of three Opuntia species from semiarid lands of central Mexico.</title>
        <authorList>
            <person name="Delgado-Sanchez P."/>
            <person name="Jimenez-Bremont J.F."/>
            <person name="Guerrero-Gonzalez Mde L."/>
            <person name="Flores J."/>
        </authorList>
    </citation>
    <scope>NUCLEOTIDE SEQUENCE</scope>
    <source>
        <tissue evidence="6">Cladode</tissue>
    </source>
</reference>
<reference evidence="6" key="2">
    <citation type="submission" date="2020-07" db="EMBL/GenBank/DDBJ databases">
        <authorList>
            <person name="Vera ALvarez R."/>
            <person name="Arias-Moreno D.M."/>
            <person name="Jimenez-Jacinto V."/>
            <person name="Jimenez-Bremont J.F."/>
            <person name="Swaminathan K."/>
            <person name="Moose S.P."/>
            <person name="Guerrero-Gonzalez M.L."/>
            <person name="Marino-Ramirez L."/>
            <person name="Landsman D."/>
            <person name="Rodriguez-Kessler M."/>
            <person name="Delgado-Sanchez P."/>
        </authorList>
    </citation>
    <scope>NUCLEOTIDE SEQUENCE</scope>
    <source>
        <tissue evidence="6">Cladode</tissue>
    </source>
</reference>
<accession>A0A7C9CUS8</accession>
<proteinExistence type="inferred from homology"/>
<evidence type="ECO:0000256" key="2">
    <source>
        <dbReference type="ARBA" id="ARBA00022741"/>
    </source>
</evidence>
<dbReference type="PROSITE" id="PS51720">
    <property type="entry name" value="G_AIG1"/>
    <property type="match status" value="1"/>
</dbReference>
<feature type="domain" description="AIG1-type G" evidence="5">
    <location>
        <begin position="1"/>
        <end position="205"/>
    </location>
</feature>
<dbReference type="InterPro" id="IPR045058">
    <property type="entry name" value="GIMA/IAN/Toc"/>
</dbReference>
<evidence type="ECO:0000256" key="1">
    <source>
        <dbReference type="ARBA" id="ARBA00008535"/>
    </source>
</evidence>
<protein>
    <recommendedName>
        <fullName evidence="5">AIG1-type G domain-containing protein</fullName>
    </recommendedName>
</protein>